<organism evidence="6 7">
    <name type="scientific">Caballeronia sordidicola</name>
    <name type="common">Burkholderia sordidicola</name>
    <dbReference type="NCBI Taxonomy" id="196367"/>
    <lineage>
        <taxon>Bacteria</taxon>
        <taxon>Pseudomonadati</taxon>
        <taxon>Pseudomonadota</taxon>
        <taxon>Betaproteobacteria</taxon>
        <taxon>Burkholderiales</taxon>
        <taxon>Burkholderiaceae</taxon>
        <taxon>Caballeronia</taxon>
    </lineage>
</organism>
<sequence length="644" mass="69801">MGTGIWSMHFVGMLAFSLPISLGYDPMITVLSLLIAIASSAFALWLVGQNELPVSRLISGAVLMGAGVAGMHYTGMAALRMTPGISYVPSLFILSVIIAMLASGAALWIAFHLRRLLPMVRQMRAGAAVVMGLAIVVMHYTGMAAAQFPLGSVCGAVREGVSAGWLALVIIIATLAVLAIALIISVLDLRLESRTAILAVSLAEANQELTYLALHDALTKLPNRVLLEDRLGRAIQSAEREHGRFALMFMDLDGFKAVNDAYGHHVGDLLLIEVAHRIGLNVRSQDTIARVGGDEFVLLAEVAEPADAATLADKILAVTRDPFQLAGRELRVSTSIGIAMYPGNGSDQEELLINADAAMYHAKALGRNTYCFFEASMNANVHEQLQLVQDLRAAVDRNQLILQYQPKFTAPNGPVIGVEALVRWRHPTRGLIPPDQFIPLAEKTGLIVPIGEWVFDEACRQIAVLRNAGHHDLTMAVNLSALQFRHACLIRTVQETLERHLLEPSSLMLEITESTAMHDVDASLQILQQLHDMGVRISIDDFGTGYSSLLYLKRLPASELKIDRGFIRDLARDTEDAAIVSAIVALGQTLNLNIVAEGVETRAQQEFLTRLGCDCLQGFLLGHPMSADDLIDVLSPDGVLQEAT</sequence>
<dbReference type="PANTHER" id="PTHR44757:SF2">
    <property type="entry name" value="BIOFILM ARCHITECTURE MAINTENANCE PROTEIN MBAA"/>
    <property type="match status" value="1"/>
</dbReference>
<dbReference type="AlphaFoldDB" id="A0A226X3Z3"/>
<dbReference type="PROSITE" id="PS50883">
    <property type="entry name" value="EAL"/>
    <property type="match status" value="1"/>
</dbReference>
<feature type="transmembrane region" description="Helical" evidence="2">
    <location>
        <begin position="5"/>
        <end position="22"/>
    </location>
</feature>
<feature type="transmembrane region" description="Helical" evidence="2">
    <location>
        <begin position="125"/>
        <end position="145"/>
    </location>
</feature>
<name>A0A226X3Z3_CABSO</name>
<dbReference type="PROSITE" id="PS50887">
    <property type="entry name" value="GGDEF"/>
    <property type="match status" value="1"/>
</dbReference>
<dbReference type="InterPro" id="IPR043128">
    <property type="entry name" value="Rev_trsase/Diguanyl_cyclase"/>
</dbReference>
<feature type="transmembrane region" description="Helical" evidence="2">
    <location>
        <begin position="91"/>
        <end position="113"/>
    </location>
</feature>
<dbReference type="FunFam" id="3.20.20.450:FF:000001">
    <property type="entry name" value="Cyclic di-GMP phosphodiesterase yahA"/>
    <property type="match status" value="1"/>
</dbReference>
<keyword evidence="2" id="KW-0812">Transmembrane</keyword>
<dbReference type="Gene3D" id="3.20.20.450">
    <property type="entry name" value="EAL domain"/>
    <property type="match status" value="1"/>
</dbReference>
<feature type="domain" description="GGDEF" evidence="4">
    <location>
        <begin position="243"/>
        <end position="375"/>
    </location>
</feature>
<evidence type="ECO:0000256" key="1">
    <source>
        <dbReference type="ARBA" id="ARBA00051114"/>
    </source>
</evidence>
<dbReference type="GO" id="GO:0071732">
    <property type="term" value="P:cellular response to nitric oxide"/>
    <property type="evidence" value="ECO:0007669"/>
    <property type="project" value="UniProtKB-ARBA"/>
</dbReference>
<evidence type="ECO:0000259" key="5">
    <source>
        <dbReference type="PROSITE" id="PS50924"/>
    </source>
</evidence>
<feature type="domain" description="EAL" evidence="3">
    <location>
        <begin position="384"/>
        <end position="638"/>
    </location>
</feature>
<feature type="transmembrane region" description="Helical" evidence="2">
    <location>
        <begin position="28"/>
        <end position="48"/>
    </location>
</feature>
<keyword evidence="2" id="KW-0472">Membrane</keyword>
<dbReference type="SMART" id="SM00052">
    <property type="entry name" value="EAL"/>
    <property type="match status" value="1"/>
</dbReference>
<dbReference type="InterPro" id="IPR000160">
    <property type="entry name" value="GGDEF_dom"/>
</dbReference>
<evidence type="ECO:0000256" key="2">
    <source>
        <dbReference type="PROSITE-ProRule" id="PRU00244"/>
    </source>
</evidence>
<dbReference type="GO" id="GO:0016020">
    <property type="term" value="C:membrane"/>
    <property type="evidence" value="ECO:0007669"/>
    <property type="project" value="UniProtKB-UniRule"/>
</dbReference>
<proteinExistence type="predicted"/>
<comment type="caution">
    <text evidence="6">The sequence shown here is derived from an EMBL/GenBank/DDBJ whole genome shotgun (WGS) entry which is preliminary data.</text>
</comment>
<dbReference type="eggNOG" id="COG3300">
    <property type="taxonomic scope" value="Bacteria"/>
</dbReference>
<dbReference type="CDD" id="cd01948">
    <property type="entry name" value="EAL"/>
    <property type="match status" value="1"/>
</dbReference>
<dbReference type="CDD" id="cd01949">
    <property type="entry name" value="GGDEF"/>
    <property type="match status" value="1"/>
</dbReference>
<dbReference type="PROSITE" id="PS50924">
    <property type="entry name" value="MHYT"/>
    <property type="match status" value="1"/>
</dbReference>
<dbReference type="PANTHER" id="PTHR44757">
    <property type="entry name" value="DIGUANYLATE CYCLASE DGCP"/>
    <property type="match status" value="1"/>
</dbReference>
<protein>
    <submittedName>
        <fullName evidence="6">Diguanylate cyclase/phosphodiesterase (GGDEF &amp; EAL domains) with PAS/PAC sensor(S)</fullName>
    </submittedName>
</protein>
<dbReference type="InterPro" id="IPR001633">
    <property type="entry name" value="EAL_dom"/>
</dbReference>
<dbReference type="Gene3D" id="3.30.70.270">
    <property type="match status" value="1"/>
</dbReference>
<reference evidence="7" key="1">
    <citation type="submission" date="2017-01" db="EMBL/GenBank/DDBJ databases">
        <title>Genome Analysis of Deinococcus marmoris KOPRI26562.</title>
        <authorList>
            <person name="Kim J.H."/>
            <person name="Oh H.-M."/>
        </authorList>
    </citation>
    <scope>NUCLEOTIDE SEQUENCE [LARGE SCALE GENOMIC DNA]</scope>
    <source>
        <strain evidence="7">PAMC 26633</strain>
    </source>
</reference>
<evidence type="ECO:0000313" key="7">
    <source>
        <dbReference type="Proteomes" id="UP000214720"/>
    </source>
</evidence>
<dbReference type="Pfam" id="PF00990">
    <property type="entry name" value="GGDEF"/>
    <property type="match status" value="1"/>
</dbReference>
<feature type="transmembrane region" description="Helical" evidence="2">
    <location>
        <begin position="165"/>
        <end position="187"/>
    </location>
</feature>
<dbReference type="NCBIfam" id="TIGR00254">
    <property type="entry name" value="GGDEF"/>
    <property type="match status" value="1"/>
</dbReference>
<dbReference type="GO" id="GO:0071111">
    <property type="term" value="F:cyclic-guanylate-specific phosphodiesterase activity"/>
    <property type="evidence" value="ECO:0007669"/>
    <property type="project" value="UniProtKB-EC"/>
</dbReference>
<dbReference type="Pfam" id="PF03707">
    <property type="entry name" value="MHYT"/>
    <property type="match status" value="3"/>
</dbReference>
<dbReference type="Pfam" id="PF00563">
    <property type="entry name" value="EAL"/>
    <property type="match status" value="1"/>
</dbReference>
<dbReference type="Proteomes" id="UP000214720">
    <property type="component" value="Unassembled WGS sequence"/>
</dbReference>
<dbReference type="InterPro" id="IPR052155">
    <property type="entry name" value="Biofilm_reg_signaling"/>
</dbReference>
<dbReference type="EMBL" id="MTHB01000096">
    <property type="protein sequence ID" value="OXC77710.1"/>
    <property type="molecule type" value="Genomic_DNA"/>
</dbReference>
<dbReference type="SUPFAM" id="SSF141868">
    <property type="entry name" value="EAL domain-like"/>
    <property type="match status" value="1"/>
</dbReference>
<dbReference type="InterPro" id="IPR029787">
    <property type="entry name" value="Nucleotide_cyclase"/>
</dbReference>
<dbReference type="eggNOG" id="COG5001">
    <property type="taxonomic scope" value="Bacteria"/>
</dbReference>
<gene>
    <name evidence="6" type="ORF">BSU04_15840</name>
</gene>
<keyword evidence="2" id="KW-1133">Transmembrane helix</keyword>
<dbReference type="InterPro" id="IPR035919">
    <property type="entry name" value="EAL_sf"/>
</dbReference>
<feature type="domain" description="MHYT" evidence="5">
    <location>
        <begin position="1"/>
        <end position="149"/>
    </location>
</feature>
<dbReference type="InterPro" id="IPR005330">
    <property type="entry name" value="MHYT_dom"/>
</dbReference>
<dbReference type="SMART" id="SM00267">
    <property type="entry name" value="GGDEF"/>
    <property type="match status" value="1"/>
</dbReference>
<feature type="transmembrane region" description="Helical" evidence="2">
    <location>
        <begin position="60"/>
        <end position="79"/>
    </location>
</feature>
<evidence type="ECO:0000259" key="3">
    <source>
        <dbReference type="PROSITE" id="PS50883"/>
    </source>
</evidence>
<evidence type="ECO:0000259" key="4">
    <source>
        <dbReference type="PROSITE" id="PS50887"/>
    </source>
</evidence>
<accession>A0A226X3Z3</accession>
<comment type="catalytic activity">
    <reaction evidence="1">
        <text>3',3'-c-di-GMP + H2O = 5'-phosphoguanylyl(3'-&gt;5')guanosine + H(+)</text>
        <dbReference type="Rhea" id="RHEA:24902"/>
        <dbReference type="ChEBI" id="CHEBI:15377"/>
        <dbReference type="ChEBI" id="CHEBI:15378"/>
        <dbReference type="ChEBI" id="CHEBI:58754"/>
        <dbReference type="ChEBI" id="CHEBI:58805"/>
        <dbReference type="EC" id="3.1.4.52"/>
    </reaction>
    <physiologicalReaction direction="left-to-right" evidence="1">
        <dbReference type="Rhea" id="RHEA:24903"/>
    </physiologicalReaction>
</comment>
<dbReference type="FunFam" id="3.30.70.270:FF:000001">
    <property type="entry name" value="Diguanylate cyclase domain protein"/>
    <property type="match status" value="1"/>
</dbReference>
<evidence type="ECO:0000313" key="6">
    <source>
        <dbReference type="EMBL" id="OXC77710.1"/>
    </source>
</evidence>
<dbReference type="SUPFAM" id="SSF55073">
    <property type="entry name" value="Nucleotide cyclase"/>
    <property type="match status" value="1"/>
</dbReference>